<evidence type="ECO:0000256" key="1">
    <source>
        <dbReference type="SAM" id="MobiDB-lite"/>
    </source>
</evidence>
<dbReference type="EMBL" id="BLWD01000001">
    <property type="protein sequence ID" value="GFN02611.1"/>
    <property type="molecule type" value="Genomic_DNA"/>
</dbReference>
<dbReference type="AlphaFoldDB" id="A0A7J0CJD7"/>
<feature type="region of interest" description="Disordered" evidence="1">
    <location>
        <begin position="53"/>
        <end position="76"/>
    </location>
</feature>
<dbReference type="Proteomes" id="UP000498740">
    <property type="component" value="Unassembled WGS sequence"/>
</dbReference>
<reference evidence="2 3" key="1">
    <citation type="submission" date="2020-05" db="EMBL/GenBank/DDBJ databases">
        <title>Whole genome shotgun sequence of Streptomyces microflavus NBRC 13062.</title>
        <authorList>
            <person name="Komaki H."/>
            <person name="Tamura T."/>
        </authorList>
    </citation>
    <scope>NUCLEOTIDE SEQUENCE [LARGE SCALE GENOMIC DNA]</scope>
    <source>
        <strain evidence="2 3">NBRC 13062</strain>
    </source>
</reference>
<sequence length="147" mass="15794">MDHARLVHRHQALGERRADRGHLYCGQGAFLGDLVVQGGPGNVLRREPRAVRLQAGGDQPGRAAAPDPPRGGHLAREPGTELLVLRQVGPDHLEGHPLAAPVGAEVDHAHAARAEPSVQPERADETRVLAPEPHHRHRLPIPAAWSA</sequence>
<name>A0A7J0CJD7_STRMI</name>
<gene>
    <name evidence="2" type="ORF">Smic_11670</name>
</gene>
<comment type="caution">
    <text evidence="2">The sequence shown here is derived from an EMBL/GenBank/DDBJ whole genome shotgun (WGS) entry which is preliminary data.</text>
</comment>
<protein>
    <submittedName>
        <fullName evidence="2">Uncharacterized protein</fullName>
    </submittedName>
</protein>
<organism evidence="2 3">
    <name type="scientific">Streptomyces microflavus</name>
    <name type="common">Streptomyces lipmanii</name>
    <dbReference type="NCBI Taxonomy" id="1919"/>
    <lineage>
        <taxon>Bacteria</taxon>
        <taxon>Bacillati</taxon>
        <taxon>Actinomycetota</taxon>
        <taxon>Actinomycetes</taxon>
        <taxon>Kitasatosporales</taxon>
        <taxon>Streptomycetaceae</taxon>
        <taxon>Streptomyces</taxon>
    </lineage>
</organism>
<evidence type="ECO:0000313" key="2">
    <source>
        <dbReference type="EMBL" id="GFN02611.1"/>
    </source>
</evidence>
<evidence type="ECO:0000313" key="3">
    <source>
        <dbReference type="Proteomes" id="UP000498740"/>
    </source>
</evidence>
<proteinExistence type="predicted"/>
<accession>A0A7J0CJD7</accession>
<feature type="compositionally biased region" description="Low complexity" evidence="1">
    <location>
        <begin position="54"/>
        <end position="65"/>
    </location>
</feature>